<feature type="compositionally biased region" description="Polar residues" evidence="2">
    <location>
        <begin position="241"/>
        <end position="267"/>
    </location>
</feature>
<keyword evidence="1" id="KW-0175">Coiled coil</keyword>
<name>A0A251U297_HELAN</name>
<reference evidence="3 5" key="1">
    <citation type="journal article" date="2017" name="Nature">
        <title>The sunflower genome provides insights into oil metabolism, flowering and Asterid evolution.</title>
        <authorList>
            <person name="Badouin H."/>
            <person name="Gouzy J."/>
            <person name="Grassa C.J."/>
            <person name="Murat F."/>
            <person name="Staton S.E."/>
            <person name="Cottret L."/>
            <person name="Lelandais-Briere C."/>
            <person name="Owens G.L."/>
            <person name="Carrere S."/>
            <person name="Mayjonade B."/>
            <person name="Legrand L."/>
            <person name="Gill N."/>
            <person name="Kane N.C."/>
            <person name="Bowers J.E."/>
            <person name="Hubner S."/>
            <person name="Bellec A."/>
            <person name="Berard A."/>
            <person name="Berges H."/>
            <person name="Blanchet N."/>
            <person name="Boniface M.C."/>
            <person name="Brunel D."/>
            <person name="Catrice O."/>
            <person name="Chaidir N."/>
            <person name="Claudel C."/>
            <person name="Donnadieu C."/>
            <person name="Faraut T."/>
            <person name="Fievet G."/>
            <person name="Helmstetter N."/>
            <person name="King M."/>
            <person name="Knapp S.J."/>
            <person name="Lai Z."/>
            <person name="Le Paslier M.C."/>
            <person name="Lippi Y."/>
            <person name="Lorenzon L."/>
            <person name="Mandel J.R."/>
            <person name="Marage G."/>
            <person name="Marchand G."/>
            <person name="Marquand E."/>
            <person name="Bret-Mestries E."/>
            <person name="Morien E."/>
            <person name="Nambeesan S."/>
            <person name="Nguyen T."/>
            <person name="Pegot-Espagnet P."/>
            <person name="Pouilly N."/>
            <person name="Raftis F."/>
            <person name="Sallet E."/>
            <person name="Schiex T."/>
            <person name="Thomas J."/>
            <person name="Vandecasteele C."/>
            <person name="Vares D."/>
            <person name="Vear F."/>
            <person name="Vautrin S."/>
            <person name="Crespi M."/>
            <person name="Mangin B."/>
            <person name="Burke J.M."/>
            <person name="Salse J."/>
            <person name="Munos S."/>
            <person name="Vincourt P."/>
            <person name="Rieseberg L.H."/>
            <person name="Langlade N.B."/>
        </authorList>
    </citation>
    <scope>NUCLEOTIDE SEQUENCE [LARGE SCALE GENOMIC DNA]</scope>
    <source>
        <strain evidence="5">cv. SF193</strain>
        <tissue evidence="3">Leaves</tissue>
    </source>
</reference>
<evidence type="ECO:0000256" key="1">
    <source>
        <dbReference type="SAM" id="Coils"/>
    </source>
</evidence>
<dbReference type="PANTHER" id="PTHR31008:SF44">
    <property type="entry name" value="DUF4005 DOMAIN-CONTAINING PROTEIN"/>
    <property type="match status" value="1"/>
</dbReference>
<dbReference type="OMA" id="RDEWNTK"/>
<protein>
    <submittedName>
        <fullName evidence="4">Uncharacterized protein</fullName>
    </submittedName>
</protein>
<feature type="compositionally biased region" description="Basic and acidic residues" evidence="2">
    <location>
        <begin position="496"/>
        <end position="509"/>
    </location>
</feature>
<reference evidence="4" key="2">
    <citation type="submission" date="2017-02" db="EMBL/GenBank/DDBJ databases">
        <title>Sunflower complete genome.</title>
        <authorList>
            <person name="Langlade N."/>
            <person name="Munos S."/>
        </authorList>
    </citation>
    <scope>NUCLEOTIDE SEQUENCE [LARGE SCALE GENOMIC DNA]</scope>
    <source>
        <tissue evidence="4">Leaves</tissue>
    </source>
</reference>
<feature type="compositionally biased region" description="Polar residues" evidence="2">
    <location>
        <begin position="220"/>
        <end position="231"/>
    </location>
</feature>
<proteinExistence type="predicted"/>
<feature type="compositionally biased region" description="Basic and acidic residues" evidence="2">
    <location>
        <begin position="329"/>
        <end position="379"/>
    </location>
</feature>
<evidence type="ECO:0000313" key="5">
    <source>
        <dbReference type="Proteomes" id="UP000215914"/>
    </source>
</evidence>
<dbReference type="InParanoid" id="A0A251U297"/>
<keyword evidence="5" id="KW-1185">Reference proteome</keyword>
<dbReference type="AlphaFoldDB" id="A0A251U297"/>
<organism evidence="4 5">
    <name type="scientific">Helianthus annuus</name>
    <name type="common">Common sunflower</name>
    <dbReference type="NCBI Taxonomy" id="4232"/>
    <lineage>
        <taxon>Eukaryota</taxon>
        <taxon>Viridiplantae</taxon>
        <taxon>Streptophyta</taxon>
        <taxon>Embryophyta</taxon>
        <taxon>Tracheophyta</taxon>
        <taxon>Spermatophyta</taxon>
        <taxon>Magnoliopsida</taxon>
        <taxon>eudicotyledons</taxon>
        <taxon>Gunneridae</taxon>
        <taxon>Pentapetalae</taxon>
        <taxon>asterids</taxon>
        <taxon>campanulids</taxon>
        <taxon>Asterales</taxon>
        <taxon>Asteraceae</taxon>
        <taxon>Asteroideae</taxon>
        <taxon>Heliantheae alliance</taxon>
        <taxon>Heliantheae</taxon>
        <taxon>Helianthus</taxon>
    </lineage>
</organism>
<feature type="coiled-coil region" evidence="1">
    <location>
        <begin position="15"/>
        <end position="42"/>
    </location>
</feature>
<evidence type="ECO:0000313" key="3">
    <source>
        <dbReference type="EMBL" id="KAF5793466.1"/>
    </source>
</evidence>
<dbReference type="PANTHER" id="PTHR31008">
    <property type="entry name" value="COP1-INTERACTING PROTEIN-RELATED"/>
    <property type="match status" value="1"/>
</dbReference>
<sequence>MTQEARRLEDDGKFIHSSRQLNDQLQIKANELEKLFAQHKLRLPNPTRQTNVAADDPVLDTISDSLMADNQNHHNSLLQQSFADESRGKSYDRYMKKRDARLKELWDSNGQQKEAKMKALHDILERHSTEMKARPADKHNSASSARRRAQRLRSFTSPLAALKREEPLDFGPLQDDADLSGFDVSRNIQGKTPLPHTPTAVIPRSATKLTSTSSRRRQQPENSPLAQSVPNFSDLRKENTKPYSTATKAATRSQLRNYTRSTSTNEETPPVMEDKSRRSQSLRKSSVTSLESSEGVVLTQSKNMEPKRSLRKNTAKLKASVASASEAINKAEKDEPPSVVKEDFTEEFDKTGTEDHVVDGSEPRMSHESEKLMDSESEHGNTFSQADHTWVADLPEESPMSWKSRTEYSFSYTHEEASDVESPITSPASWNLHPTEARTRKKWGITQKPNLVPSSDMTKGFKRLLKFGKKSRNTTENLADYISATTSEGDDDTEDGRDPNNRSSEDLRKSRMGYYSHESSEEVSSIPTPPPNFRLREDHLSGISSIKAPPRSFFSLLRK</sequence>
<dbReference type="Gramene" id="mRNA:HanXRQr2_Chr09g0417721">
    <property type="protein sequence ID" value="mRNA:HanXRQr2_Chr09g0417721"/>
    <property type="gene ID" value="HanXRQr2_Chr09g0417721"/>
</dbReference>
<dbReference type="Proteomes" id="UP000215914">
    <property type="component" value="Chromosome 9"/>
</dbReference>
<accession>A0A251U297</accession>
<dbReference type="EMBL" id="MNCJ02000324">
    <property type="protein sequence ID" value="KAF5793466.1"/>
    <property type="molecule type" value="Genomic_DNA"/>
</dbReference>
<evidence type="ECO:0000313" key="4">
    <source>
        <dbReference type="EMBL" id="OTG16966.1"/>
    </source>
</evidence>
<feature type="region of interest" description="Disordered" evidence="2">
    <location>
        <begin position="127"/>
        <end position="160"/>
    </location>
</feature>
<feature type="compositionally biased region" description="Polar residues" evidence="2">
    <location>
        <begin position="447"/>
        <end position="457"/>
    </location>
</feature>
<dbReference type="EMBL" id="CM007898">
    <property type="protein sequence ID" value="OTG16966.1"/>
    <property type="molecule type" value="Genomic_DNA"/>
</dbReference>
<feature type="region of interest" description="Disordered" evidence="2">
    <location>
        <begin position="483"/>
        <end position="547"/>
    </location>
</feature>
<gene>
    <name evidence="4" type="ORF">HannXRQ_Chr09g0277151</name>
    <name evidence="3" type="ORF">HanXRQr2_Chr09g0417721</name>
</gene>
<reference evidence="3" key="3">
    <citation type="submission" date="2020-06" db="EMBL/GenBank/DDBJ databases">
        <title>Helianthus annuus Genome sequencing and assembly Release 2.</title>
        <authorList>
            <person name="Gouzy J."/>
            <person name="Langlade N."/>
            <person name="Munos S."/>
        </authorList>
    </citation>
    <scope>NUCLEOTIDE SEQUENCE</scope>
    <source>
        <tissue evidence="3">Leaves</tissue>
    </source>
</reference>
<feature type="compositionally biased region" description="Basic and acidic residues" evidence="2">
    <location>
        <begin position="127"/>
        <end position="140"/>
    </location>
</feature>
<evidence type="ECO:0000256" key="2">
    <source>
        <dbReference type="SAM" id="MobiDB-lite"/>
    </source>
</evidence>
<feature type="compositionally biased region" description="Polar residues" evidence="2">
    <location>
        <begin position="287"/>
        <end position="303"/>
    </location>
</feature>
<feature type="region of interest" description="Disordered" evidence="2">
    <location>
        <begin position="413"/>
        <end position="457"/>
    </location>
</feature>
<feature type="region of interest" description="Disordered" evidence="2">
    <location>
        <begin position="184"/>
        <end position="401"/>
    </location>
</feature>